<feature type="transmembrane region" description="Helical" evidence="2">
    <location>
        <begin position="216"/>
        <end position="235"/>
    </location>
</feature>
<evidence type="ECO:0000256" key="2">
    <source>
        <dbReference type="SAM" id="Phobius"/>
    </source>
</evidence>
<dbReference type="GO" id="GO:0006506">
    <property type="term" value="P:GPI anchor biosynthetic process"/>
    <property type="evidence" value="ECO:0007669"/>
    <property type="project" value="TreeGrafter"/>
</dbReference>
<evidence type="ECO:0000259" key="3">
    <source>
        <dbReference type="Pfam" id="PF23021"/>
    </source>
</evidence>
<protein>
    <submittedName>
        <fullName evidence="6">PGAP2-interacting protein</fullName>
    </submittedName>
</protein>
<feature type="domain" description="PGAP2IP first transmembrane" evidence="4">
    <location>
        <begin position="46"/>
        <end position="191"/>
    </location>
</feature>
<dbReference type="InterPro" id="IPR053912">
    <property type="entry name" value="PGAP2IP_TM_1nd"/>
</dbReference>
<dbReference type="EMBL" id="JAIZAY010000015">
    <property type="protein sequence ID" value="KAJ8027859.1"/>
    <property type="molecule type" value="Genomic_DNA"/>
</dbReference>
<dbReference type="Pfam" id="PF23022">
    <property type="entry name" value="6TM_1st_PGAP2IP"/>
    <property type="match status" value="1"/>
</dbReference>
<evidence type="ECO:0000313" key="7">
    <source>
        <dbReference type="Proteomes" id="UP001152320"/>
    </source>
</evidence>
<dbReference type="InterPro" id="IPR036691">
    <property type="entry name" value="Endo/exonu/phosph_ase_sf"/>
</dbReference>
<sequence length="725" mass="80347">MEETKGGNESHGERDSPNVRSVPRRHLPVGRTFLRELLSETIIGMIFWSVFQELIPAVSLNILKELKAEYFSICAVWLSPALMTIPAIAKQLQSSIGLLFLRVVMVCSLASFQASSPDMRLALLAAGNFAAILLLGNTWWHKSCHQRSVSFWGILLGYVSILALKAWFISINPVWASPRNNSVFIALGILAALDRFRAVEYPQPEFKPHQPFSDNWALMAGGFGSLMFLTTWLFGDTAVLCRWSVVGYPYPGPHPFPAGVAVFIELMSGILLSTNQKLLTNFLWVWFVGGHMTVGVYYLSGFLSFACGLILGPFIMSAWTELADRVTSCPPVPTLMLTMAVYAAEVYCSIATVTPGLPYGFLFTGRAVLLITPVILLIGRSLLKGDPRDPQAPGNTHTAFSNLDGTGCFQMFADAKIYVIFIIFLGAGGYGKQYLHLKMPVVRPAQNNPPPFTGLVWNSQFMLDNNGMQSHERIANLLQQTDADIIAMVQSDSSRLFLGNRDTSFWLGSKLGMFDDFGPSSKLLTTGVSLLSKFPIIKSEHHVINSTEGPWVPALTATLNVSGNLLDVFAAHFPKLRIGMDRKYQTEFVTNFTRRSPNPVLFLASLSSDPGSSDYKRLKTFGKLKDIDPLDEDRFSMCIMYKNLIRLGFARISQSDLSEDELQMGKFQFTSVKSFTDNEGMTTDASNVEKEILFPVSFGNFLEGSYRGQGHHYQMGTPRYFVAGG</sequence>
<evidence type="ECO:0000313" key="6">
    <source>
        <dbReference type="EMBL" id="KAJ8027859.1"/>
    </source>
</evidence>
<name>A0A9Q1BJX6_HOLLE</name>
<comment type="caution">
    <text evidence="6">The sequence shown here is derived from an EMBL/GenBank/DDBJ whole genome shotgun (WGS) entry which is preliminary data.</text>
</comment>
<proteinExistence type="predicted"/>
<feature type="transmembrane region" description="Helical" evidence="2">
    <location>
        <begin position="121"/>
        <end position="140"/>
    </location>
</feature>
<dbReference type="Gene3D" id="3.60.10.10">
    <property type="entry name" value="Endonuclease/exonuclease/phosphatase"/>
    <property type="match status" value="1"/>
</dbReference>
<dbReference type="PANTHER" id="PTHR14859:SF1">
    <property type="entry name" value="PGAP2-INTERACTING PROTEIN"/>
    <property type="match status" value="1"/>
</dbReference>
<dbReference type="InterPro" id="IPR057315">
    <property type="entry name" value="Exo_endo_phos_PGAP2IP_C"/>
</dbReference>
<feature type="domain" description="PGAP2IP C-terminal nuclease-like" evidence="5">
    <location>
        <begin position="452"/>
        <end position="674"/>
    </location>
</feature>
<dbReference type="InterPro" id="IPR051916">
    <property type="entry name" value="GPI-anchor_lipid_remodeler"/>
</dbReference>
<dbReference type="GO" id="GO:0016020">
    <property type="term" value="C:membrane"/>
    <property type="evidence" value="ECO:0007669"/>
    <property type="project" value="GOC"/>
</dbReference>
<keyword evidence="2" id="KW-0472">Membrane</keyword>
<dbReference type="PANTHER" id="PTHR14859">
    <property type="entry name" value="CALCOFLUOR WHITE HYPERSENSITIVE PROTEIN PRECURSOR"/>
    <property type="match status" value="1"/>
</dbReference>
<evidence type="ECO:0000256" key="1">
    <source>
        <dbReference type="SAM" id="MobiDB-lite"/>
    </source>
</evidence>
<evidence type="ECO:0000259" key="4">
    <source>
        <dbReference type="Pfam" id="PF23022"/>
    </source>
</evidence>
<dbReference type="Pfam" id="PF23226">
    <property type="entry name" value="Exo_endo_phos_PGAP2IP"/>
    <property type="match status" value="1"/>
</dbReference>
<dbReference type="InterPro" id="IPR053911">
    <property type="entry name" value="PGAP2IP_TM_2nd"/>
</dbReference>
<dbReference type="GO" id="GO:0005783">
    <property type="term" value="C:endoplasmic reticulum"/>
    <property type="evidence" value="ECO:0007669"/>
    <property type="project" value="TreeGrafter"/>
</dbReference>
<feature type="region of interest" description="Disordered" evidence="1">
    <location>
        <begin position="1"/>
        <end position="23"/>
    </location>
</feature>
<dbReference type="SUPFAM" id="SSF56219">
    <property type="entry name" value="DNase I-like"/>
    <property type="match status" value="1"/>
</dbReference>
<feature type="domain" description="PGAP2IP second transmembrane" evidence="3">
    <location>
        <begin position="215"/>
        <end position="385"/>
    </location>
</feature>
<dbReference type="Proteomes" id="UP001152320">
    <property type="component" value="Chromosome 15"/>
</dbReference>
<keyword evidence="2" id="KW-1133">Transmembrane helix</keyword>
<organism evidence="6 7">
    <name type="scientific">Holothuria leucospilota</name>
    <name type="common">Black long sea cucumber</name>
    <name type="synonym">Mertensiothuria leucospilota</name>
    <dbReference type="NCBI Taxonomy" id="206669"/>
    <lineage>
        <taxon>Eukaryota</taxon>
        <taxon>Metazoa</taxon>
        <taxon>Echinodermata</taxon>
        <taxon>Eleutherozoa</taxon>
        <taxon>Echinozoa</taxon>
        <taxon>Holothuroidea</taxon>
        <taxon>Aspidochirotacea</taxon>
        <taxon>Aspidochirotida</taxon>
        <taxon>Holothuriidae</taxon>
        <taxon>Holothuria</taxon>
    </lineage>
</organism>
<feature type="transmembrane region" description="Helical" evidence="2">
    <location>
        <begin position="149"/>
        <end position="168"/>
    </location>
</feature>
<feature type="transmembrane region" description="Helical" evidence="2">
    <location>
        <begin position="303"/>
        <end position="322"/>
    </location>
</feature>
<feature type="compositionally biased region" description="Basic and acidic residues" evidence="1">
    <location>
        <begin position="1"/>
        <end position="17"/>
    </location>
</feature>
<evidence type="ECO:0000259" key="5">
    <source>
        <dbReference type="Pfam" id="PF23226"/>
    </source>
</evidence>
<feature type="transmembrane region" description="Helical" evidence="2">
    <location>
        <begin position="334"/>
        <end position="353"/>
    </location>
</feature>
<feature type="transmembrane region" description="Helical" evidence="2">
    <location>
        <begin position="359"/>
        <end position="378"/>
    </location>
</feature>
<keyword evidence="7" id="KW-1185">Reference proteome</keyword>
<accession>A0A9Q1BJX6</accession>
<reference evidence="6" key="1">
    <citation type="submission" date="2021-10" db="EMBL/GenBank/DDBJ databases">
        <title>Tropical sea cucumber genome reveals ecological adaptation and Cuvierian tubules defense mechanism.</title>
        <authorList>
            <person name="Chen T."/>
        </authorList>
    </citation>
    <scope>NUCLEOTIDE SEQUENCE</scope>
    <source>
        <strain evidence="6">Nanhai2018</strain>
        <tissue evidence="6">Muscle</tissue>
    </source>
</reference>
<feature type="transmembrane region" description="Helical" evidence="2">
    <location>
        <begin position="70"/>
        <end position="89"/>
    </location>
</feature>
<dbReference type="OrthoDB" id="68581at2759"/>
<dbReference type="Pfam" id="PF23021">
    <property type="entry name" value="6TM_2nd_PGAP2IP"/>
    <property type="match status" value="1"/>
</dbReference>
<dbReference type="AlphaFoldDB" id="A0A9Q1BJX6"/>
<keyword evidence="2" id="KW-0812">Transmembrane</keyword>
<gene>
    <name evidence="6" type="ORF">HOLleu_29933</name>
</gene>
<feature type="transmembrane region" description="Helical" evidence="2">
    <location>
        <begin position="417"/>
        <end position="435"/>
    </location>
</feature>